<proteinExistence type="predicted"/>
<dbReference type="Gene3D" id="3.90.550.10">
    <property type="entry name" value="Spore Coat Polysaccharide Biosynthesis Protein SpsA, Chain A"/>
    <property type="match status" value="1"/>
</dbReference>
<dbReference type="GO" id="GO:0016740">
    <property type="term" value="F:transferase activity"/>
    <property type="evidence" value="ECO:0007669"/>
    <property type="project" value="UniProtKB-KW"/>
</dbReference>
<dbReference type="Pfam" id="PF00535">
    <property type="entry name" value="Glycos_transf_2"/>
    <property type="match status" value="1"/>
</dbReference>
<evidence type="ECO:0000259" key="1">
    <source>
        <dbReference type="Pfam" id="PF00535"/>
    </source>
</evidence>
<dbReference type="SUPFAM" id="SSF53448">
    <property type="entry name" value="Nucleotide-diphospho-sugar transferases"/>
    <property type="match status" value="1"/>
</dbReference>
<comment type="caution">
    <text evidence="2">The sequence shown here is derived from an EMBL/GenBank/DDBJ whole genome shotgun (WGS) entry which is preliminary data.</text>
</comment>
<feature type="domain" description="Glycosyltransferase 2-like" evidence="1">
    <location>
        <begin position="29"/>
        <end position="166"/>
    </location>
</feature>
<dbReference type="Proteomes" id="UP000470771">
    <property type="component" value="Unassembled WGS sequence"/>
</dbReference>
<reference evidence="2 3" key="1">
    <citation type="submission" date="2019-12" db="EMBL/GenBank/DDBJ databases">
        <authorList>
            <person name="Zhao J."/>
        </authorList>
    </citation>
    <scope>NUCLEOTIDE SEQUENCE [LARGE SCALE GENOMIC DNA]</scope>
    <source>
        <strain evidence="2 3">S-15</strain>
    </source>
</reference>
<dbReference type="RefSeq" id="WP_160633905.1">
    <property type="nucleotide sequence ID" value="NZ_WWNE01000012.1"/>
</dbReference>
<gene>
    <name evidence="2" type="ORF">GQN54_12560</name>
</gene>
<dbReference type="InterPro" id="IPR029044">
    <property type="entry name" value="Nucleotide-diphossugar_trans"/>
</dbReference>
<name>A0A6N9NM46_9FLAO</name>
<organism evidence="2 3">
    <name type="scientific">Acidiluteibacter ferrifornacis</name>
    <dbReference type="NCBI Taxonomy" id="2692424"/>
    <lineage>
        <taxon>Bacteria</taxon>
        <taxon>Pseudomonadati</taxon>
        <taxon>Bacteroidota</taxon>
        <taxon>Flavobacteriia</taxon>
        <taxon>Flavobacteriales</taxon>
        <taxon>Cryomorphaceae</taxon>
        <taxon>Acidiluteibacter</taxon>
    </lineage>
</organism>
<keyword evidence="2" id="KW-0808">Transferase</keyword>
<dbReference type="AlphaFoldDB" id="A0A6N9NM46"/>
<dbReference type="InterPro" id="IPR001173">
    <property type="entry name" value="Glyco_trans_2-like"/>
</dbReference>
<dbReference type="EMBL" id="WWNE01000012">
    <property type="protein sequence ID" value="NBG66952.1"/>
    <property type="molecule type" value="Genomic_DNA"/>
</dbReference>
<protein>
    <submittedName>
        <fullName evidence="2">Glycosyltransferase</fullName>
    </submittedName>
</protein>
<sequence>MSVLDSYLSKQRVYSDFISSPPSQNLLLSVVIPVHNEPDILSTLKALSNCEATNNGVEVILVINASEQASENVKQQNLHIVNIIEKFVASYSGELDFHYILNNDLPQKHAGVGLARKMGMDEAVSRFAKIKQDKGIIVCFDADCTCAPNYLIEIENAFKKYAPKAMSIRFEHPLSGVEFDQRIYDYITDYELHLRVYKNAIAFAGLPYGYHTVGSSMAVSVMDYCKQGGMNKRKAGEDFYFMQKFIQLGPIYELNSTCVYPSPRVSDRVPFGTGRAIGERVNGSVDHLLTYNMQSFYDLKELTSMVPKFYESFDEIVRLPVAIKCFFKEENLISKLLEIKRESASLTTFVKRFYAWFDAFQLLKFVHFARDEFYPNQPINLVAHQLLIDLKQNNVSVNNTDLLRTYRVIDFN</sequence>
<evidence type="ECO:0000313" key="2">
    <source>
        <dbReference type="EMBL" id="NBG66952.1"/>
    </source>
</evidence>
<evidence type="ECO:0000313" key="3">
    <source>
        <dbReference type="Proteomes" id="UP000470771"/>
    </source>
</evidence>
<keyword evidence="3" id="KW-1185">Reference proteome</keyword>
<accession>A0A6N9NM46</accession>